<keyword evidence="2" id="KW-1185">Reference proteome</keyword>
<name>A0ABD5RUS3_9EURY</name>
<evidence type="ECO:0000313" key="1">
    <source>
        <dbReference type="EMBL" id="MFC6722877.1"/>
    </source>
</evidence>
<accession>A0ABD5RUS3</accession>
<evidence type="ECO:0000313" key="2">
    <source>
        <dbReference type="Proteomes" id="UP001596328"/>
    </source>
</evidence>
<reference evidence="1 2" key="1">
    <citation type="journal article" date="2019" name="Int. J. Syst. Evol. Microbiol.">
        <title>The Global Catalogue of Microorganisms (GCM) 10K type strain sequencing project: providing services to taxonomists for standard genome sequencing and annotation.</title>
        <authorList>
            <consortium name="The Broad Institute Genomics Platform"/>
            <consortium name="The Broad Institute Genome Sequencing Center for Infectious Disease"/>
            <person name="Wu L."/>
            <person name="Ma J."/>
        </authorList>
    </citation>
    <scope>NUCLEOTIDE SEQUENCE [LARGE SCALE GENOMIC DNA]</scope>
    <source>
        <strain evidence="1 2">NBRC 111368</strain>
    </source>
</reference>
<dbReference type="AlphaFoldDB" id="A0ABD5RUS3"/>
<organism evidence="1 2">
    <name type="scientific">Halobium palmae</name>
    <dbReference type="NCBI Taxonomy" id="1776492"/>
    <lineage>
        <taxon>Archaea</taxon>
        <taxon>Methanobacteriati</taxon>
        <taxon>Methanobacteriota</taxon>
        <taxon>Stenosarchaea group</taxon>
        <taxon>Halobacteria</taxon>
        <taxon>Halobacteriales</taxon>
        <taxon>Haloferacaceae</taxon>
        <taxon>Halobium</taxon>
    </lineage>
</organism>
<sequence>MHEIVPHQNTNSADERVKHLQKSIGSELGLLLKKNRHVDLEVVGDTQETTELKKAVRSKFSRCVTFLTTEDCLGEIGKQVVGDSSLYRYHRDALNQSERGVGAVVGNTEPFFSSKNSKFLAPVKFAPPPWHVFDDNMYKNGFTTRADYIDDLELHPYDNENCFVPDRFEIEEIEEVEDADPEDGFQVQHAARFLGECLLEEPGAESLRTKDARKAYSVLADDKGWPLHSSSGDFGSKLKDALGGELENKKPRGGRVYVGLRLSESGRGYLDRFKTTPEC</sequence>
<protein>
    <submittedName>
        <fullName evidence="1">Uncharacterized protein</fullName>
    </submittedName>
</protein>
<comment type="caution">
    <text evidence="1">The sequence shown here is derived from an EMBL/GenBank/DDBJ whole genome shotgun (WGS) entry which is preliminary data.</text>
</comment>
<gene>
    <name evidence="1" type="ORF">ACFQE1_00355</name>
</gene>
<proteinExistence type="predicted"/>
<dbReference type="Proteomes" id="UP001596328">
    <property type="component" value="Unassembled WGS sequence"/>
</dbReference>
<dbReference type="EMBL" id="JBHSWU010000001">
    <property type="protein sequence ID" value="MFC6722877.1"/>
    <property type="molecule type" value="Genomic_DNA"/>
</dbReference>